<evidence type="ECO:0000313" key="4">
    <source>
        <dbReference type="EMBL" id="KNE60750.1"/>
    </source>
</evidence>
<dbReference type="AlphaFoldDB" id="A0A0L0SED2"/>
<dbReference type="Proteomes" id="UP000054350">
    <property type="component" value="Unassembled WGS sequence"/>
</dbReference>
<feature type="region of interest" description="Disordered" evidence="2">
    <location>
        <begin position="331"/>
        <end position="359"/>
    </location>
</feature>
<dbReference type="STRING" id="578462.A0A0L0SED2"/>
<accession>A0A0L0SED2</accession>
<feature type="compositionally biased region" description="Low complexity" evidence="2">
    <location>
        <begin position="46"/>
        <end position="58"/>
    </location>
</feature>
<dbReference type="GO" id="GO:0003824">
    <property type="term" value="F:catalytic activity"/>
    <property type="evidence" value="ECO:0007669"/>
    <property type="project" value="InterPro"/>
</dbReference>
<proteinExistence type="predicted"/>
<feature type="region of interest" description="Disordered" evidence="2">
    <location>
        <begin position="75"/>
        <end position="95"/>
    </location>
</feature>
<evidence type="ECO:0000256" key="1">
    <source>
        <dbReference type="ARBA" id="ARBA00022737"/>
    </source>
</evidence>
<feature type="region of interest" description="Disordered" evidence="2">
    <location>
        <begin position="30"/>
        <end position="60"/>
    </location>
</feature>
<dbReference type="VEuPathDB" id="FungiDB:AMAG_18600"/>
<organism evidence="4 5">
    <name type="scientific">Allomyces macrogynus (strain ATCC 38327)</name>
    <name type="common">Allomyces javanicus var. macrogynus</name>
    <dbReference type="NCBI Taxonomy" id="578462"/>
    <lineage>
        <taxon>Eukaryota</taxon>
        <taxon>Fungi</taxon>
        <taxon>Fungi incertae sedis</taxon>
        <taxon>Blastocladiomycota</taxon>
        <taxon>Blastocladiomycetes</taxon>
        <taxon>Blastocladiales</taxon>
        <taxon>Blastocladiaceae</taxon>
        <taxon>Allomyces</taxon>
    </lineage>
</organism>
<sequence>MLPPAALPPTPAVFMPGSAPVSVPVQHLQQQYDQQQQHVQQHEQHQQYQQYQYQQTTHAAHDAHAQYQLLQQLPSTAHPPHHGDATHAHHGQQQQHTLTDLMTWWDASGRAHYASASTATMNTLAPATANVAHASPVLDHGSCGNHLVASASAVAPALAVPATTFPSLTIPAATSAEPGSTTYPSPPITQGFAPSPAYAPAAAATAAYAPNDTCYSFWIGASLAMLDALDLIDPDKNALYLCSQRTLFGGLSKDATSPPALTRVGSAKKRKRAVPAAGGDPATATTAAAARTAKSRRASMEVSAAVAASAASAVTVPMRESPGALSIVEEPADAGDGSALGTASDAGTPALAGGDPTPRVQKLRFPGDLYVCHFICRASCGSGC</sequence>
<evidence type="ECO:0000313" key="5">
    <source>
        <dbReference type="Proteomes" id="UP000054350"/>
    </source>
</evidence>
<reference evidence="5" key="2">
    <citation type="submission" date="2009-11" db="EMBL/GenBank/DDBJ databases">
        <title>The Genome Sequence of Allomyces macrogynus strain ATCC 38327.</title>
        <authorList>
            <consortium name="The Broad Institute Genome Sequencing Platform"/>
            <person name="Russ C."/>
            <person name="Cuomo C."/>
            <person name="Shea T."/>
            <person name="Young S.K."/>
            <person name="Zeng Q."/>
            <person name="Koehrsen M."/>
            <person name="Haas B."/>
            <person name="Borodovsky M."/>
            <person name="Guigo R."/>
            <person name="Alvarado L."/>
            <person name="Berlin A."/>
            <person name="Borenstein D."/>
            <person name="Chen Z."/>
            <person name="Engels R."/>
            <person name="Freedman E."/>
            <person name="Gellesch M."/>
            <person name="Goldberg J."/>
            <person name="Griggs A."/>
            <person name="Gujja S."/>
            <person name="Heiman D."/>
            <person name="Hepburn T."/>
            <person name="Howarth C."/>
            <person name="Jen D."/>
            <person name="Larson L."/>
            <person name="Lewis B."/>
            <person name="Mehta T."/>
            <person name="Park D."/>
            <person name="Pearson M."/>
            <person name="Roberts A."/>
            <person name="Saif S."/>
            <person name="Shenoy N."/>
            <person name="Sisk P."/>
            <person name="Stolte C."/>
            <person name="Sykes S."/>
            <person name="Walk T."/>
            <person name="White J."/>
            <person name="Yandava C."/>
            <person name="Burger G."/>
            <person name="Gray M.W."/>
            <person name="Holland P.W.H."/>
            <person name="King N."/>
            <person name="Lang F.B.F."/>
            <person name="Roger A.J."/>
            <person name="Ruiz-Trillo I."/>
            <person name="Lander E."/>
            <person name="Nusbaum C."/>
        </authorList>
    </citation>
    <scope>NUCLEOTIDE SEQUENCE [LARGE SCALE GENOMIC DNA]</scope>
    <source>
        <strain evidence="5">ATCC 38327</strain>
    </source>
</reference>
<dbReference type="InterPro" id="IPR008930">
    <property type="entry name" value="Terpenoid_cyclase/PrenylTrfase"/>
</dbReference>
<dbReference type="InterPro" id="IPR001330">
    <property type="entry name" value="Prenyltrans"/>
</dbReference>
<evidence type="ECO:0000259" key="3">
    <source>
        <dbReference type="Pfam" id="PF00432"/>
    </source>
</evidence>
<dbReference type="EMBL" id="GG745336">
    <property type="protein sequence ID" value="KNE60750.1"/>
    <property type="molecule type" value="Genomic_DNA"/>
</dbReference>
<dbReference type="SUPFAM" id="SSF48239">
    <property type="entry name" value="Terpenoid cyclases/Protein prenyltransferases"/>
    <property type="match status" value="1"/>
</dbReference>
<gene>
    <name evidence="4" type="ORF">AMAG_18600</name>
</gene>
<reference evidence="4 5" key="1">
    <citation type="submission" date="2009-11" db="EMBL/GenBank/DDBJ databases">
        <title>Annotation of Allomyces macrogynus ATCC 38327.</title>
        <authorList>
            <consortium name="The Broad Institute Genome Sequencing Platform"/>
            <person name="Russ C."/>
            <person name="Cuomo C."/>
            <person name="Burger G."/>
            <person name="Gray M.W."/>
            <person name="Holland P.W.H."/>
            <person name="King N."/>
            <person name="Lang F.B.F."/>
            <person name="Roger A.J."/>
            <person name="Ruiz-Trillo I."/>
            <person name="Young S.K."/>
            <person name="Zeng Q."/>
            <person name="Gargeya S."/>
            <person name="Fitzgerald M."/>
            <person name="Haas B."/>
            <person name="Abouelleil A."/>
            <person name="Alvarado L."/>
            <person name="Arachchi H.M."/>
            <person name="Berlin A."/>
            <person name="Chapman S.B."/>
            <person name="Gearin G."/>
            <person name="Goldberg J."/>
            <person name="Griggs A."/>
            <person name="Gujja S."/>
            <person name="Hansen M."/>
            <person name="Heiman D."/>
            <person name="Howarth C."/>
            <person name="Larimer J."/>
            <person name="Lui A."/>
            <person name="MacDonald P.J.P."/>
            <person name="McCowen C."/>
            <person name="Montmayeur A."/>
            <person name="Murphy C."/>
            <person name="Neiman D."/>
            <person name="Pearson M."/>
            <person name="Priest M."/>
            <person name="Roberts A."/>
            <person name="Saif S."/>
            <person name="Shea T."/>
            <person name="Sisk P."/>
            <person name="Stolte C."/>
            <person name="Sykes S."/>
            <person name="Wortman J."/>
            <person name="Nusbaum C."/>
            <person name="Birren B."/>
        </authorList>
    </citation>
    <scope>NUCLEOTIDE SEQUENCE [LARGE SCALE GENOMIC DNA]</scope>
    <source>
        <strain evidence="4 5">ATCC 38327</strain>
    </source>
</reference>
<name>A0A0L0SED2_ALLM3</name>
<dbReference type="Gene3D" id="1.50.10.20">
    <property type="match status" value="1"/>
</dbReference>
<dbReference type="OrthoDB" id="24893at2759"/>
<evidence type="ECO:0000256" key="2">
    <source>
        <dbReference type="SAM" id="MobiDB-lite"/>
    </source>
</evidence>
<protein>
    <recommendedName>
        <fullName evidence="3">Prenyltransferase alpha-alpha toroid domain-containing protein</fullName>
    </recommendedName>
</protein>
<feature type="compositionally biased region" description="Low complexity" evidence="2">
    <location>
        <begin position="30"/>
        <end position="39"/>
    </location>
</feature>
<feature type="region of interest" description="Disordered" evidence="2">
    <location>
        <begin position="266"/>
        <end position="285"/>
    </location>
</feature>
<dbReference type="Pfam" id="PF00432">
    <property type="entry name" value="Prenyltrans"/>
    <property type="match status" value="1"/>
</dbReference>
<keyword evidence="5" id="KW-1185">Reference proteome</keyword>
<feature type="domain" description="Prenyltransferase alpha-alpha toroid" evidence="3">
    <location>
        <begin position="211"/>
        <end position="258"/>
    </location>
</feature>
<feature type="compositionally biased region" description="Low complexity" evidence="2">
    <location>
        <begin position="274"/>
        <end position="285"/>
    </location>
</feature>
<keyword evidence="1" id="KW-0677">Repeat</keyword>